<dbReference type="FunFam" id="1.10.10.10:FF:000322">
    <property type="entry name" value="Probable disease resistance protein At1g63360"/>
    <property type="match status" value="1"/>
</dbReference>
<dbReference type="Gene3D" id="1.10.8.430">
    <property type="entry name" value="Helical domain of apoptotic protease-activating factors"/>
    <property type="match status" value="1"/>
</dbReference>
<feature type="domain" description="Disease resistance protein winged helix" evidence="9">
    <location>
        <begin position="423"/>
        <end position="492"/>
    </location>
</feature>
<dbReference type="Gene3D" id="1.20.5.4130">
    <property type="match status" value="1"/>
</dbReference>
<dbReference type="EMBL" id="CM018044">
    <property type="protein sequence ID" value="KAA8529850.1"/>
    <property type="molecule type" value="Genomic_DNA"/>
</dbReference>
<evidence type="ECO:0000259" key="8">
    <source>
        <dbReference type="Pfam" id="PF18052"/>
    </source>
</evidence>
<evidence type="ECO:0000256" key="6">
    <source>
        <dbReference type="ARBA" id="ARBA00022840"/>
    </source>
</evidence>
<evidence type="ECO:0000259" key="7">
    <source>
        <dbReference type="Pfam" id="PF00931"/>
    </source>
</evidence>
<keyword evidence="3" id="KW-0677">Repeat</keyword>
<dbReference type="PRINTS" id="PR00364">
    <property type="entry name" value="DISEASERSIST"/>
</dbReference>
<feature type="domain" description="NB-ARC" evidence="7">
    <location>
        <begin position="169"/>
        <end position="334"/>
    </location>
</feature>
<dbReference type="Pfam" id="PF23598">
    <property type="entry name" value="LRR_14"/>
    <property type="match status" value="1"/>
</dbReference>
<evidence type="ECO:0000256" key="1">
    <source>
        <dbReference type="ARBA" id="ARBA00008894"/>
    </source>
</evidence>
<evidence type="ECO:0000256" key="2">
    <source>
        <dbReference type="ARBA" id="ARBA00022614"/>
    </source>
</evidence>
<dbReference type="Gene3D" id="3.80.10.10">
    <property type="entry name" value="Ribonuclease Inhibitor"/>
    <property type="match status" value="1"/>
</dbReference>
<dbReference type="InterPro" id="IPR027417">
    <property type="entry name" value="P-loop_NTPase"/>
</dbReference>
<dbReference type="Gene3D" id="3.40.50.300">
    <property type="entry name" value="P-loop containing nucleotide triphosphate hydrolases"/>
    <property type="match status" value="1"/>
</dbReference>
<dbReference type="GO" id="GO:0098542">
    <property type="term" value="P:defense response to other organism"/>
    <property type="evidence" value="ECO:0007669"/>
    <property type="project" value="TreeGrafter"/>
</dbReference>
<evidence type="ECO:0000259" key="10">
    <source>
        <dbReference type="Pfam" id="PF23598"/>
    </source>
</evidence>
<dbReference type="PANTHER" id="PTHR23155:SF1238">
    <property type="entry name" value="TOMV SUSCEPTIBLE PROTEIN TM-2"/>
    <property type="match status" value="1"/>
</dbReference>
<dbReference type="InterPro" id="IPR036388">
    <property type="entry name" value="WH-like_DNA-bd_sf"/>
</dbReference>
<dbReference type="InterPro" id="IPR055414">
    <property type="entry name" value="LRR_R13L4/SHOC2-like"/>
</dbReference>
<keyword evidence="6" id="KW-0067">ATP-binding</keyword>
<name>A0A5J5AGY3_9ASTE</name>
<gene>
    <name evidence="11" type="ORF">F0562_034381</name>
</gene>
<dbReference type="InterPro" id="IPR038005">
    <property type="entry name" value="RX-like_CC"/>
</dbReference>
<dbReference type="InterPro" id="IPR032675">
    <property type="entry name" value="LRR_dom_sf"/>
</dbReference>
<dbReference type="GO" id="GO:0005524">
    <property type="term" value="F:ATP binding"/>
    <property type="evidence" value="ECO:0007669"/>
    <property type="project" value="UniProtKB-KW"/>
</dbReference>
<dbReference type="Pfam" id="PF18052">
    <property type="entry name" value="Rx_N"/>
    <property type="match status" value="1"/>
</dbReference>
<dbReference type="GO" id="GO:0051607">
    <property type="term" value="P:defense response to virus"/>
    <property type="evidence" value="ECO:0007669"/>
    <property type="project" value="UniProtKB-ARBA"/>
</dbReference>
<dbReference type="Pfam" id="PF23559">
    <property type="entry name" value="WHD_DRP"/>
    <property type="match status" value="1"/>
</dbReference>
<keyword evidence="5" id="KW-0611">Plant defense</keyword>
<keyword evidence="4" id="KW-0547">Nucleotide-binding</keyword>
<protein>
    <recommendedName>
        <fullName evidence="13">AAA+ ATPase domain-containing protein</fullName>
    </recommendedName>
</protein>
<keyword evidence="2" id="KW-0433">Leucine-rich repeat</keyword>
<evidence type="ECO:0000313" key="12">
    <source>
        <dbReference type="Proteomes" id="UP000325577"/>
    </source>
</evidence>
<dbReference type="AlphaFoldDB" id="A0A5J5AGY3"/>
<dbReference type="InterPro" id="IPR058922">
    <property type="entry name" value="WHD_DRP"/>
</dbReference>
<dbReference type="Proteomes" id="UP000325577">
    <property type="component" value="Linkage Group LG20"/>
</dbReference>
<accession>A0A5J5AGY3</accession>
<dbReference type="SUPFAM" id="SSF52058">
    <property type="entry name" value="L domain-like"/>
    <property type="match status" value="1"/>
</dbReference>
<dbReference type="InterPro" id="IPR002182">
    <property type="entry name" value="NB-ARC"/>
</dbReference>
<evidence type="ECO:0000256" key="4">
    <source>
        <dbReference type="ARBA" id="ARBA00022741"/>
    </source>
</evidence>
<evidence type="ECO:0000256" key="5">
    <source>
        <dbReference type="ARBA" id="ARBA00022821"/>
    </source>
</evidence>
<feature type="domain" description="Disease resistance R13L4/SHOC-2-like LRR" evidence="10">
    <location>
        <begin position="508"/>
        <end position="808"/>
    </location>
</feature>
<dbReference type="InterPro" id="IPR042197">
    <property type="entry name" value="Apaf_helical"/>
</dbReference>
<sequence length="827" mass="94497">MADTVLAEVIQKAAELAGNLIVTEVSNLNQLEEGVRWIETEMKRIQAFLKDIAAVQEERQGVETLISEILDLADDVDDIMAMYFPQLESQHKRKGFLGYLKSAACIFSRCYVAHNFVTEIEKIKTRVKDIERARKTYEIPESEGNNGRDTWDPRRSFPHVEEPNVVGFETHIQELEGKLLRTDLQHGVIAIIGMPGLGKTTLAKKVYKSVQGKFQCSAWVFVSQKPIIKDLFQDIARQVGLEESQRKEGVEANLSNFLLGKKYFIVIDDIWESHPWDALSIGIPINSKNGSRIILTSRRGDVITDIGRQSSLHVHELLPLDHERSKELFFKMVMVPPQSSGVTSDPEELENVGLQIVDKCGGVPLAIVVTTGLLLWKERTTQAWREVFSKLGRNHEQISKTLALSYKDLPTDLKRCFLYFGHFPEDCEISAFELINLWAGEGFIKAREQQEVEDVGKDYLNNLIARNLIQVVKRRFDGSVRSCRIHDLLHSLCISESEKINFLNTLDNVSSSPSMRVRRVSICGDNIKEYISLNHQTPNPKLRTLLSFNMGIKLERKQLKIFLGDLRFLRVLKVEIEFLSRLPKEIGLGSIRCPTSIWRMKQLRHIYGVILTQGPRAKEVSLPNVQTLFVKNHIEDLKLYWLCGFPNLRKLRIGTLGHTASQIIEVLSDATITWSKLENLQLDCYSPAWQGRKSLTNLSHYPNVCKLRLSGHCWKLPKADVLPPNLAMLTLKRYPFEEDEFETMRKLPRLRILKLSHCEPMKKMVCSGGSSANNFPQLQVLEIERMYGCEELIMEEGGMPRLNKLSIRNCPFLRISHNLKNIMILSS</sequence>
<dbReference type="Pfam" id="PF00931">
    <property type="entry name" value="NB-ARC"/>
    <property type="match status" value="1"/>
</dbReference>
<feature type="domain" description="Disease resistance N-terminal" evidence="8">
    <location>
        <begin position="10"/>
        <end position="95"/>
    </location>
</feature>
<dbReference type="InterPro" id="IPR044974">
    <property type="entry name" value="Disease_R_plants"/>
</dbReference>
<dbReference type="FunFam" id="3.40.50.300:FF:001091">
    <property type="entry name" value="Probable disease resistance protein At1g61300"/>
    <property type="match status" value="1"/>
</dbReference>
<dbReference type="OrthoDB" id="3429988at2759"/>
<organism evidence="11 12">
    <name type="scientific">Nyssa sinensis</name>
    <dbReference type="NCBI Taxonomy" id="561372"/>
    <lineage>
        <taxon>Eukaryota</taxon>
        <taxon>Viridiplantae</taxon>
        <taxon>Streptophyta</taxon>
        <taxon>Embryophyta</taxon>
        <taxon>Tracheophyta</taxon>
        <taxon>Spermatophyta</taxon>
        <taxon>Magnoliopsida</taxon>
        <taxon>eudicotyledons</taxon>
        <taxon>Gunneridae</taxon>
        <taxon>Pentapetalae</taxon>
        <taxon>asterids</taxon>
        <taxon>Cornales</taxon>
        <taxon>Nyssaceae</taxon>
        <taxon>Nyssa</taxon>
    </lineage>
</organism>
<dbReference type="CDD" id="cd14798">
    <property type="entry name" value="RX-CC_like"/>
    <property type="match status" value="1"/>
</dbReference>
<evidence type="ECO:0000256" key="3">
    <source>
        <dbReference type="ARBA" id="ARBA00022737"/>
    </source>
</evidence>
<evidence type="ECO:0008006" key="13">
    <source>
        <dbReference type="Google" id="ProtNLM"/>
    </source>
</evidence>
<evidence type="ECO:0000313" key="11">
    <source>
        <dbReference type="EMBL" id="KAA8529850.1"/>
    </source>
</evidence>
<dbReference type="Gene3D" id="1.10.10.10">
    <property type="entry name" value="Winged helix-like DNA-binding domain superfamily/Winged helix DNA-binding domain"/>
    <property type="match status" value="1"/>
</dbReference>
<reference evidence="11 12" key="1">
    <citation type="submission" date="2019-09" db="EMBL/GenBank/DDBJ databases">
        <title>A chromosome-level genome assembly of the Chinese tupelo Nyssa sinensis.</title>
        <authorList>
            <person name="Yang X."/>
            <person name="Kang M."/>
            <person name="Yang Y."/>
            <person name="Xiong H."/>
            <person name="Wang M."/>
            <person name="Zhang Z."/>
            <person name="Wang Z."/>
            <person name="Wu H."/>
            <person name="Ma T."/>
            <person name="Liu J."/>
            <person name="Xi Z."/>
        </authorList>
    </citation>
    <scope>NUCLEOTIDE SEQUENCE [LARGE SCALE GENOMIC DNA]</scope>
    <source>
        <strain evidence="11">J267</strain>
        <tissue evidence="11">Leaf</tissue>
    </source>
</reference>
<dbReference type="InterPro" id="IPR041118">
    <property type="entry name" value="Rx_N"/>
</dbReference>
<keyword evidence="12" id="KW-1185">Reference proteome</keyword>
<evidence type="ECO:0000259" key="9">
    <source>
        <dbReference type="Pfam" id="PF23559"/>
    </source>
</evidence>
<dbReference type="GO" id="GO:0043531">
    <property type="term" value="F:ADP binding"/>
    <property type="evidence" value="ECO:0007669"/>
    <property type="project" value="InterPro"/>
</dbReference>
<proteinExistence type="inferred from homology"/>
<dbReference type="SUPFAM" id="SSF52540">
    <property type="entry name" value="P-loop containing nucleoside triphosphate hydrolases"/>
    <property type="match status" value="1"/>
</dbReference>
<dbReference type="PANTHER" id="PTHR23155">
    <property type="entry name" value="DISEASE RESISTANCE PROTEIN RP"/>
    <property type="match status" value="1"/>
</dbReference>
<comment type="similarity">
    <text evidence="1">Belongs to the disease resistance NB-LRR family.</text>
</comment>